<organism evidence="13 14">
    <name type="scientific">Chryseolinea lacunae</name>
    <dbReference type="NCBI Taxonomy" id="2801331"/>
    <lineage>
        <taxon>Bacteria</taxon>
        <taxon>Pseudomonadati</taxon>
        <taxon>Bacteroidota</taxon>
        <taxon>Cytophagia</taxon>
        <taxon>Cytophagales</taxon>
        <taxon>Fulvivirgaceae</taxon>
        <taxon>Chryseolinea</taxon>
    </lineage>
</organism>
<comment type="subcellular location">
    <subcellularLocation>
        <location evidence="1 8">Cell outer membrane</location>
        <topology evidence="1 8">Multi-pass membrane protein</topology>
    </subcellularLocation>
</comment>
<evidence type="ECO:0000256" key="7">
    <source>
        <dbReference type="ARBA" id="ARBA00023237"/>
    </source>
</evidence>
<keyword evidence="10" id="KW-0732">Signal</keyword>
<evidence type="ECO:0000256" key="6">
    <source>
        <dbReference type="ARBA" id="ARBA00023136"/>
    </source>
</evidence>
<sequence length="802" mass="90311">MRNLCLLAFVFAVSVPAVAQKGILRGKVFNKINNEAIPFANVLIQGTSLGAPANENGEYEIANLAPGLYNVEASFVGFKPLVVFEVQVTNARPAVVDFLLEEEAQKLEEVVVVAGNSFFKSDESPLSLRTIGTAEIKRTPGGNRDISKVVRSLPGVASTPSFRNDIIIRGGAPSENTFYLDGIQIPVINHFQTQGSSGGPVGMINVDLLREVNFYSGAFPANRGNTMSSVFDFRLKDGRDDKWTMNGIVGASDFGVTFEGPVTPKSTLVFSARRSYLKFLFNIFNLPFLPVYNDLQFKYKHKIDSKNQITLLGIGAIDDFSLNYDAPEKAKTTEDKEEAQYILNLLPVSSQWNYTAGIKYDHFRQHGTTTLVASQSALNNASIKYKGNDESTPDNLIQDYNSRESETRVRAEDYWTRNDWKINYGLNYERATYDTRDYNKIVTQEGFVARNYSSLFSINKWGWFAQASNTFAKKLTLSLGVRADGNDYSGDMNNMFDQLSPRFSASYALTSTINANFNTGVYYQLPAYTVLGYRDSQTSALVNRDNGVKYIRSKHLVTGLEFNLPKNSRITLEGFYKWYDHYPFLIEDSVSLANLGADFGIIGNAPVSSISQGKSYGIEFLLQQKLYNGFYGLLSYTFVRSVFQDQHGRYVASSWDNRHLVSLTGGKKFGKNWELGLRWLFTGGGPYTPYNVQQTMLQQNWNIRPYGVPDYSQLNAQRISSFHQLDLRIDKKYYFSRWSLDAYFDIQNAYNHVTKFQDNIDVQRDANGQPIVDSSNPNYYLPKFIQSTYGTLLPTVGIIVEL</sequence>
<dbReference type="Gene3D" id="2.40.170.20">
    <property type="entry name" value="TonB-dependent receptor, beta-barrel domain"/>
    <property type="match status" value="1"/>
</dbReference>
<keyword evidence="7 8" id="KW-0998">Cell outer membrane</keyword>
<gene>
    <name evidence="13" type="ORF">JI741_10535</name>
</gene>
<keyword evidence="13" id="KW-0675">Receptor</keyword>
<feature type="signal peptide" evidence="10">
    <location>
        <begin position="1"/>
        <end position="19"/>
    </location>
</feature>
<evidence type="ECO:0000256" key="2">
    <source>
        <dbReference type="ARBA" id="ARBA00022448"/>
    </source>
</evidence>
<comment type="caution">
    <text evidence="13">The sequence shown here is derived from an EMBL/GenBank/DDBJ whole genome shotgun (WGS) entry which is preliminary data.</text>
</comment>
<dbReference type="Gene3D" id="2.170.130.10">
    <property type="entry name" value="TonB-dependent receptor, plug domain"/>
    <property type="match status" value="1"/>
</dbReference>
<dbReference type="Gene3D" id="2.60.40.1120">
    <property type="entry name" value="Carboxypeptidase-like, regulatory domain"/>
    <property type="match status" value="1"/>
</dbReference>
<dbReference type="PANTHER" id="PTHR30069:SF57">
    <property type="entry name" value="TONB-DEPENDENT RECEPTOR"/>
    <property type="match status" value="1"/>
</dbReference>
<evidence type="ECO:0000313" key="14">
    <source>
        <dbReference type="Proteomes" id="UP000613030"/>
    </source>
</evidence>
<dbReference type="InterPro" id="IPR012910">
    <property type="entry name" value="Plug_dom"/>
</dbReference>
<evidence type="ECO:0000256" key="10">
    <source>
        <dbReference type="SAM" id="SignalP"/>
    </source>
</evidence>
<evidence type="ECO:0000256" key="8">
    <source>
        <dbReference type="PROSITE-ProRule" id="PRU01360"/>
    </source>
</evidence>
<evidence type="ECO:0000313" key="13">
    <source>
        <dbReference type="EMBL" id="MBL0741656.1"/>
    </source>
</evidence>
<keyword evidence="4 8" id="KW-0812">Transmembrane</keyword>
<dbReference type="SUPFAM" id="SSF56935">
    <property type="entry name" value="Porins"/>
    <property type="match status" value="1"/>
</dbReference>
<dbReference type="InterPro" id="IPR008969">
    <property type="entry name" value="CarboxyPept-like_regulatory"/>
</dbReference>
<name>A0ABS1KQE1_9BACT</name>
<evidence type="ECO:0000259" key="12">
    <source>
        <dbReference type="Pfam" id="PF07715"/>
    </source>
</evidence>
<evidence type="ECO:0000256" key="3">
    <source>
        <dbReference type="ARBA" id="ARBA00022452"/>
    </source>
</evidence>
<reference evidence="13 14" key="1">
    <citation type="submission" date="2021-01" db="EMBL/GenBank/DDBJ databases">
        <title>Chryseolinea sp. Jin1 Genome sequencing and assembly.</title>
        <authorList>
            <person name="Kim I."/>
        </authorList>
    </citation>
    <scope>NUCLEOTIDE SEQUENCE [LARGE SCALE GENOMIC DNA]</scope>
    <source>
        <strain evidence="13 14">Jin1</strain>
    </source>
</reference>
<dbReference type="Pfam" id="PF13715">
    <property type="entry name" value="CarbopepD_reg_2"/>
    <property type="match status" value="1"/>
</dbReference>
<accession>A0ABS1KQE1</accession>
<keyword evidence="3 8" id="KW-1134">Transmembrane beta strand</keyword>
<proteinExistence type="inferred from homology"/>
<dbReference type="PROSITE" id="PS52016">
    <property type="entry name" value="TONB_DEPENDENT_REC_3"/>
    <property type="match status" value="1"/>
</dbReference>
<dbReference type="Proteomes" id="UP000613030">
    <property type="component" value="Unassembled WGS sequence"/>
</dbReference>
<dbReference type="InterPro" id="IPR036942">
    <property type="entry name" value="Beta-barrel_TonB_sf"/>
</dbReference>
<keyword evidence="2 8" id="KW-0813">Transport</keyword>
<dbReference type="EMBL" id="JAERRB010000003">
    <property type="protein sequence ID" value="MBL0741656.1"/>
    <property type="molecule type" value="Genomic_DNA"/>
</dbReference>
<dbReference type="SUPFAM" id="SSF49464">
    <property type="entry name" value="Carboxypeptidase regulatory domain-like"/>
    <property type="match status" value="1"/>
</dbReference>
<dbReference type="InterPro" id="IPR037066">
    <property type="entry name" value="Plug_dom_sf"/>
</dbReference>
<comment type="similarity">
    <text evidence="8 9">Belongs to the TonB-dependent receptor family.</text>
</comment>
<dbReference type="InterPro" id="IPR000531">
    <property type="entry name" value="Beta-barrel_TonB"/>
</dbReference>
<dbReference type="PANTHER" id="PTHR30069">
    <property type="entry name" value="TONB-DEPENDENT OUTER MEMBRANE RECEPTOR"/>
    <property type="match status" value="1"/>
</dbReference>
<evidence type="ECO:0000256" key="4">
    <source>
        <dbReference type="ARBA" id="ARBA00022692"/>
    </source>
</evidence>
<protein>
    <submittedName>
        <fullName evidence="13">TonB-dependent receptor</fullName>
    </submittedName>
</protein>
<feature type="domain" description="TonB-dependent receptor plug" evidence="12">
    <location>
        <begin position="122"/>
        <end position="224"/>
    </location>
</feature>
<dbReference type="InterPro" id="IPR039426">
    <property type="entry name" value="TonB-dep_rcpt-like"/>
</dbReference>
<dbReference type="RefSeq" id="WP_202009025.1">
    <property type="nucleotide sequence ID" value="NZ_JAERRB010000003.1"/>
</dbReference>
<feature type="chain" id="PRO_5046542740" evidence="10">
    <location>
        <begin position="20"/>
        <end position="802"/>
    </location>
</feature>
<keyword evidence="5 9" id="KW-0798">TonB box</keyword>
<evidence type="ECO:0000259" key="11">
    <source>
        <dbReference type="Pfam" id="PF00593"/>
    </source>
</evidence>
<keyword evidence="6 8" id="KW-0472">Membrane</keyword>
<evidence type="ECO:0000256" key="1">
    <source>
        <dbReference type="ARBA" id="ARBA00004571"/>
    </source>
</evidence>
<dbReference type="Pfam" id="PF00593">
    <property type="entry name" value="TonB_dep_Rec_b-barrel"/>
    <property type="match status" value="1"/>
</dbReference>
<keyword evidence="14" id="KW-1185">Reference proteome</keyword>
<dbReference type="Pfam" id="PF07715">
    <property type="entry name" value="Plug"/>
    <property type="match status" value="1"/>
</dbReference>
<evidence type="ECO:0000256" key="5">
    <source>
        <dbReference type="ARBA" id="ARBA00023077"/>
    </source>
</evidence>
<feature type="domain" description="TonB-dependent receptor-like beta-barrel" evidence="11">
    <location>
        <begin position="395"/>
        <end position="742"/>
    </location>
</feature>
<evidence type="ECO:0000256" key="9">
    <source>
        <dbReference type="RuleBase" id="RU003357"/>
    </source>
</evidence>